<proteinExistence type="predicted"/>
<evidence type="ECO:0000313" key="1">
    <source>
        <dbReference type="EMBL" id="MBK7423399.1"/>
    </source>
</evidence>
<reference evidence="1" key="1">
    <citation type="submission" date="2020-10" db="EMBL/GenBank/DDBJ databases">
        <title>Connecting structure to function with the recovery of over 1000 high-quality activated sludge metagenome-assembled genomes encoding full-length rRNA genes using long-read sequencing.</title>
        <authorList>
            <person name="Singleton C.M."/>
            <person name="Petriglieri F."/>
            <person name="Kristensen J.M."/>
            <person name="Kirkegaard R.H."/>
            <person name="Michaelsen T.Y."/>
            <person name="Andersen M.H."/>
            <person name="Karst S.M."/>
            <person name="Dueholm M.S."/>
            <person name="Nielsen P.H."/>
            <person name="Albertsen M."/>
        </authorList>
    </citation>
    <scope>NUCLEOTIDE SEQUENCE</scope>
    <source>
        <strain evidence="1">EsbW_18-Q3-R4-48_MAXAC.044</strain>
    </source>
</reference>
<sequence length="46" mass="5069">MSQPMTIAGVRPRGIPGDVLIEFVVGYQFRLRIGLTLTGKRTVPAR</sequence>
<gene>
    <name evidence="1" type="ORF">IPJ48_10045</name>
</gene>
<comment type="caution">
    <text evidence="1">The sequence shown here is derived from an EMBL/GenBank/DDBJ whole genome shotgun (WGS) entry which is preliminary data.</text>
</comment>
<name>A0A9D7F787_9RHOO</name>
<evidence type="ECO:0000313" key="2">
    <source>
        <dbReference type="Proteomes" id="UP000886602"/>
    </source>
</evidence>
<dbReference type="Proteomes" id="UP000886602">
    <property type="component" value="Unassembled WGS sequence"/>
</dbReference>
<dbReference type="EMBL" id="JADJNC010000014">
    <property type="protein sequence ID" value="MBK7423399.1"/>
    <property type="molecule type" value="Genomic_DNA"/>
</dbReference>
<organism evidence="1 2">
    <name type="scientific">Candidatus Propionivibrio dominans</name>
    <dbReference type="NCBI Taxonomy" id="2954373"/>
    <lineage>
        <taxon>Bacteria</taxon>
        <taxon>Pseudomonadati</taxon>
        <taxon>Pseudomonadota</taxon>
        <taxon>Betaproteobacteria</taxon>
        <taxon>Rhodocyclales</taxon>
        <taxon>Rhodocyclaceae</taxon>
        <taxon>Propionivibrio</taxon>
    </lineage>
</organism>
<dbReference type="AlphaFoldDB" id="A0A9D7F787"/>
<accession>A0A9D7F787</accession>
<protein>
    <submittedName>
        <fullName evidence="1">Uncharacterized protein</fullName>
    </submittedName>
</protein>